<evidence type="ECO:0000313" key="2">
    <source>
        <dbReference type="Proteomes" id="UP000814033"/>
    </source>
</evidence>
<sequence length="69" mass="7329">MTDVEVATRIQHNQERVGRGEQVYIHRKARKAASATTNTVASPSSTPTNPALTLTTPASTPTAPTVTLK</sequence>
<organism evidence="1 2">
    <name type="scientific">Auriscalpium vulgare</name>
    <dbReference type="NCBI Taxonomy" id="40419"/>
    <lineage>
        <taxon>Eukaryota</taxon>
        <taxon>Fungi</taxon>
        <taxon>Dikarya</taxon>
        <taxon>Basidiomycota</taxon>
        <taxon>Agaricomycotina</taxon>
        <taxon>Agaricomycetes</taxon>
        <taxon>Russulales</taxon>
        <taxon>Auriscalpiaceae</taxon>
        <taxon>Auriscalpium</taxon>
    </lineage>
</organism>
<gene>
    <name evidence="1" type="ORF">FA95DRAFT_1612760</name>
</gene>
<accession>A0ACB8R5I8</accession>
<proteinExistence type="predicted"/>
<evidence type="ECO:0000313" key="1">
    <source>
        <dbReference type="EMBL" id="KAI0039200.1"/>
    </source>
</evidence>
<comment type="caution">
    <text evidence="1">The sequence shown here is derived from an EMBL/GenBank/DDBJ whole genome shotgun (WGS) entry which is preliminary data.</text>
</comment>
<reference evidence="1" key="2">
    <citation type="journal article" date="2022" name="New Phytol.">
        <title>Evolutionary transition to the ectomycorrhizal habit in the genomes of a hyperdiverse lineage of mushroom-forming fungi.</title>
        <authorList>
            <person name="Looney B."/>
            <person name="Miyauchi S."/>
            <person name="Morin E."/>
            <person name="Drula E."/>
            <person name="Courty P.E."/>
            <person name="Kohler A."/>
            <person name="Kuo A."/>
            <person name="LaButti K."/>
            <person name="Pangilinan J."/>
            <person name="Lipzen A."/>
            <person name="Riley R."/>
            <person name="Andreopoulos W."/>
            <person name="He G."/>
            <person name="Johnson J."/>
            <person name="Nolan M."/>
            <person name="Tritt A."/>
            <person name="Barry K.W."/>
            <person name="Grigoriev I.V."/>
            <person name="Nagy L.G."/>
            <person name="Hibbett D."/>
            <person name="Henrissat B."/>
            <person name="Matheny P.B."/>
            <person name="Labbe J."/>
            <person name="Martin F.M."/>
        </authorList>
    </citation>
    <scope>NUCLEOTIDE SEQUENCE</scope>
    <source>
        <strain evidence="1">FP105234-sp</strain>
    </source>
</reference>
<name>A0ACB8R5I8_9AGAM</name>
<keyword evidence="2" id="KW-1185">Reference proteome</keyword>
<reference evidence="1" key="1">
    <citation type="submission" date="2021-02" db="EMBL/GenBank/DDBJ databases">
        <authorList>
            <consortium name="DOE Joint Genome Institute"/>
            <person name="Ahrendt S."/>
            <person name="Looney B.P."/>
            <person name="Miyauchi S."/>
            <person name="Morin E."/>
            <person name="Drula E."/>
            <person name="Courty P.E."/>
            <person name="Chicoki N."/>
            <person name="Fauchery L."/>
            <person name="Kohler A."/>
            <person name="Kuo A."/>
            <person name="Labutti K."/>
            <person name="Pangilinan J."/>
            <person name="Lipzen A."/>
            <person name="Riley R."/>
            <person name="Andreopoulos W."/>
            <person name="He G."/>
            <person name="Johnson J."/>
            <person name="Barry K.W."/>
            <person name="Grigoriev I.V."/>
            <person name="Nagy L."/>
            <person name="Hibbett D."/>
            <person name="Henrissat B."/>
            <person name="Matheny P.B."/>
            <person name="Labbe J."/>
            <person name="Martin F."/>
        </authorList>
    </citation>
    <scope>NUCLEOTIDE SEQUENCE</scope>
    <source>
        <strain evidence="1">FP105234-sp</strain>
    </source>
</reference>
<dbReference type="EMBL" id="MU276340">
    <property type="protein sequence ID" value="KAI0039200.1"/>
    <property type="molecule type" value="Genomic_DNA"/>
</dbReference>
<protein>
    <submittedName>
        <fullName evidence="1">Uncharacterized protein</fullName>
    </submittedName>
</protein>
<dbReference type="Proteomes" id="UP000814033">
    <property type="component" value="Unassembled WGS sequence"/>
</dbReference>